<dbReference type="PANTHER" id="PTHR44167">
    <property type="entry name" value="OVARIAN-SPECIFIC SERINE/THREONINE-PROTEIN KINASE LOK-RELATED"/>
    <property type="match status" value="1"/>
</dbReference>
<name>A0A6A6WHC3_9PEZI</name>
<dbReference type="EMBL" id="ML996567">
    <property type="protein sequence ID" value="KAF2761047.1"/>
    <property type="molecule type" value="Genomic_DNA"/>
</dbReference>
<dbReference type="SUPFAM" id="SSF56112">
    <property type="entry name" value="Protein kinase-like (PK-like)"/>
    <property type="match status" value="1"/>
</dbReference>
<sequence length="303" mass="34534">MFLGLRNRICSLWRDTVYTSSLFAFLGPIMRYFQARLRRHQLRCIESVRDLSPRYEAFSDEDDEYGNPIFLYSSFGYISDDYIAYFGESKLRKRDLSKKDIMESLQLLPDEDVYPLAPPNVTVFATPVNSNVYVKGPKLHTDFIGTGMLPKLLLQEVEVMELLRCKPHPNIIHYHGCIIKRGRIVGIVLDRHADTLGRRLKDGLRQFNVEEGMGKIRSAVGHLHSLGLAHNDLTPMNIMADSSDELFIIDFGSCQPVGCELITAGTPGWIDEEFTHSAQVHDEIALGKLETWLQTKKEIDIQS</sequence>
<dbReference type="GeneID" id="54489047"/>
<keyword evidence="3" id="KW-1185">Reference proteome</keyword>
<dbReference type="PROSITE" id="PS50011">
    <property type="entry name" value="PROTEIN_KINASE_DOM"/>
    <property type="match status" value="1"/>
</dbReference>
<dbReference type="OrthoDB" id="4062651at2759"/>
<reference evidence="2" key="1">
    <citation type="journal article" date="2020" name="Stud. Mycol.">
        <title>101 Dothideomycetes genomes: a test case for predicting lifestyles and emergence of pathogens.</title>
        <authorList>
            <person name="Haridas S."/>
            <person name="Albert R."/>
            <person name="Binder M."/>
            <person name="Bloem J."/>
            <person name="Labutti K."/>
            <person name="Salamov A."/>
            <person name="Andreopoulos B."/>
            <person name="Baker S."/>
            <person name="Barry K."/>
            <person name="Bills G."/>
            <person name="Bluhm B."/>
            <person name="Cannon C."/>
            <person name="Castanera R."/>
            <person name="Culley D."/>
            <person name="Daum C."/>
            <person name="Ezra D."/>
            <person name="Gonzalez J."/>
            <person name="Henrissat B."/>
            <person name="Kuo A."/>
            <person name="Liang C."/>
            <person name="Lipzen A."/>
            <person name="Lutzoni F."/>
            <person name="Magnuson J."/>
            <person name="Mondo S."/>
            <person name="Nolan M."/>
            <person name="Ohm R."/>
            <person name="Pangilinan J."/>
            <person name="Park H.-J."/>
            <person name="Ramirez L."/>
            <person name="Alfaro M."/>
            <person name="Sun H."/>
            <person name="Tritt A."/>
            <person name="Yoshinaga Y."/>
            <person name="Zwiers L.-H."/>
            <person name="Turgeon B."/>
            <person name="Goodwin S."/>
            <person name="Spatafora J."/>
            <person name="Crous P."/>
            <person name="Grigoriev I."/>
        </authorList>
    </citation>
    <scope>NUCLEOTIDE SEQUENCE</scope>
    <source>
        <strain evidence="2">CBS 121739</strain>
    </source>
</reference>
<dbReference type="InterPro" id="IPR011009">
    <property type="entry name" value="Kinase-like_dom_sf"/>
</dbReference>
<protein>
    <submittedName>
        <fullName evidence="2">Serine/threonine-protein kinase-like protein</fullName>
    </submittedName>
</protein>
<dbReference type="Proteomes" id="UP000799437">
    <property type="component" value="Unassembled WGS sequence"/>
</dbReference>
<evidence type="ECO:0000313" key="3">
    <source>
        <dbReference type="Proteomes" id="UP000799437"/>
    </source>
</evidence>
<dbReference type="RefSeq" id="XP_033603498.1">
    <property type="nucleotide sequence ID" value="XM_033747993.1"/>
</dbReference>
<evidence type="ECO:0000313" key="2">
    <source>
        <dbReference type="EMBL" id="KAF2761047.1"/>
    </source>
</evidence>
<dbReference type="GO" id="GO:0005524">
    <property type="term" value="F:ATP binding"/>
    <property type="evidence" value="ECO:0007669"/>
    <property type="project" value="InterPro"/>
</dbReference>
<dbReference type="PANTHER" id="PTHR44167:SF24">
    <property type="entry name" value="SERINE_THREONINE-PROTEIN KINASE CHK2"/>
    <property type="match status" value="1"/>
</dbReference>
<dbReference type="GO" id="GO:0044773">
    <property type="term" value="P:mitotic DNA damage checkpoint signaling"/>
    <property type="evidence" value="ECO:0007669"/>
    <property type="project" value="TreeGrafter"/>
</dbReference>
<accession>A0A6A6WHC3</accession>
<dbReference type="AlphaFoldDB" id="A0A6A6WHC3"/>
<keyword evidence="2" id="KW-0808">Transferase</keyword>
<evidence type="ECO:0000259" key="1">
    <source>
        <dbReference type="PROSITE" id="PS50011"/>
    </source>
</evidence>
<dbReference type="Gene3D" id="1.10.510.10">
    <property type="entry name" value="Transferase(Phosphotransferase) domain 1"/>
    <property type="match status" value="1"/>
</dbReference>
<keyword evidence="2" id="KW-0418">Kinase</keyword>
<proteinExistence type="predicted"/>
<dbReference type="Pfam" id="PF00069">
    <property type="entry name" value="Pkinase"/>
    <property type="match status" value="1"/>
</dbReference>
<dbReference type="GO" id="GO:0005634">
    <property type="term" value="C:nucleus"/>
    <property type="evidence" value="ECO:0007669"/>
    <property type="project" value="TreeGrafter"/>
</dbReference>
<dbReference type="GO" id="GO:0004674">
    <property type="term" value="F:protein serine/threonine kinase activity"/>
    <property type="evidence" value="ECO:0007669"/>
    <property type="project" value="TreeGrafter"/>
</dbReference>
<feature type="domain" description="Protein kinase" evidence="1">
    <location>
        <begin position="80"/>
        <end position="303"/>
    </location>
</feature>
<gene>
    <name evidence="2" type="ORF">EJ05DRAFT_508263</name>
</gene>
<organism evidence="2 3">
    <name type="scientific">Pseudovirgaria hyperparasitica</name>
    <dbReference type="NCBI Taxonomy" id="470096"/>
    <lineage>
        <taxon>Eukaryota</taxon>
        <taxon>Fungi</taxon>
        <taxon>Dikarya</taxon>
        <taxon>Ascomycota</taxon>
        <taxon>Pezizomycotina</taxon>
        <taxon>Dothideomycetes</taxon>
        <taxon>Dothideomycetes incertae sedis</taxon>
        <taxon>Acrospermales</taxon>
        <taxon>Acrospermaceae</taxon>
        <taxon>Pseudovirgaria</taxon>
    </lineage>
</organism>
<dbReference type="InterPro" id="IPR000719">
    <property type="entry name" value="Prot_kinase_dom"/>
</dbReference>